<dbReference type="OMA" id="RATKMYA"/>
<feature type="domain" description="Cation efflux protein cytoplasmic" evidence="10">
    <location>
        <begin position="250"/>
        <end position="324"/>
    </location>
</feature>
<keyword evidence="4 8" id="KW-0812">Transmembrane</keyword>
<dbReference type="PANTHER" id="PTHR45820">
    <property type="entry name" value="FI23527P1"/>
    <property type="match status" value="1"/>
</dbReference>
<dbReference type="Gene3D" id="3.30.70.1350">
    <property type="entry name" value="Cation efflux protein, cytoplasmic domain"/>
    <property type="match status" value="1"/>
</dbReference>
<evidence type="ECO:0000256" key="8">
    <source>
        <dbReference type="SAM" id="Phobius"/>
    </source>
</evidence>
<organism evidence="11 12">
    <name type="scientific">Talaromyces stipitatus (strain ATCC 10500 / CBS 375.48 / QM 6759 / NRRL 1006)</name>
    <name type="common">Penicillium stipitatum</name>
    <dbReference type="NCBI Taxonomy" id="441959"/>
    <lineage>
        <taxon>Eukaryota</taxon>
        <taxon>Fungi</taxon>
        <taxon>Dikarya</taxon>
        <taxon>Ascomycota</taxon>
        <taxon>Pezizomycotina</taxon>
        <taxon>Eurotiomycetes</taxon>
        <taxon>Eurotiomycetidae</taxon>
        <taxon>Eurotiales</taxon>
        <taxon>Trichocomaceae</taxon>
        <taxon>Talaromyces</taxon>
        <taxon>Talaromyces sect. Talaromyces</taxon>
    </lineage>
</organism>
<evidence type="ECO:0000256" key="4">
    <source>
        <dbReference type="ARBA" id="ARBA00022692"/>
    </source>
</evidence>
<dbReference type="InParanoid" id="B8M165"/>
<evidence type="ECO:0000313" key="12">
    <source>
        <dbReference type="Proteomes" id="UP000001745"/>
    </source>
</evidence>
<dbReference type="InterPro" id="IPR002524">
    <property type="entry name" value="Cation_efflux"/>
</dbReference>
<evidence type="ECO:0000256" key="1">
    <source>
        <dbReference type="ARBA" id="ARBA00004141"/>
    </source>
</evidence>
<dbReference type="Proteomes" id="UP000001745">
    <property type="component" value="Unassembled WGS sequence"/>
</dbReference>
<dbReference type="InterPro" id="IPR058533">
    <property type="entry name" value="Cation_efflux_TM"/>
</dbReference>
<comment type="subcellular location">
    <subcellularLocation>
        <location evidence="1">Membrane</location>
        <topology evidence="1">Multi-pass membrane protein</topology>
    </subcellularLocation>
</comment>
<keyword evidence="7 8" id="KW-0472">Membrane</keyword>
<feature type="domain" description="Cation efflux protein transmembrane" evidence="9">
    <location>
        <begin position="12"/>
        <end position="245"/>
    </location>
</feature>
<feature type="transmembrane region" description="Helical" evidence="8">
    <location>
        <begin position="80"/>
        <end position="99"/>
    </location>
</feature>
<evidence type="ECO:0000259" key="10">
    <source>
        <dbReference type="Pfam" id="PF16916"/>
    </source>
</evidence>
<keyword evidence="3" id="KW-0813">Transport</keyword>
<feature type="transmembrane region" description="Helical" evidence="8">
    <location>
        <begin position="183"/>
        <end position="208"/>
    </location>
</feature>
<dbReference type="Pfam" id="PF16916">
    <property type="entry name" value="ZT_dimer"/>
    <property type="match status" value="1"/>
</dbReference>
<dbReference type="Gene3D" id="1.20.1510.10">
    <property type="entry name" value="Cation efflux protein transmembrane domain"/>
    <property type="match status" value="1"/>
</dbReference>
<evidence type="ECO:0000256" key="5">
    <source>
        <dbReference type="ARBA" id="ARBA00022833"/>
    </source>
</evidence>
<evidence type="ECO:0000259" key="9">
    <source>
        <dbReference type="Pfam" id="PF01545"/>
    </source>
</evidence>
<evidence type="ECO:0000313" key="11">
    <source>
        <dbReference type="EMBL" id="EED21007.1"/>
    </source>
</evidence>
<dbReference type="InterPro" id="IPR036837">
    <property type="entry name" value="Cation_efflux_CTD_sf"/>
</dbReference>
<accession>B8M165</accession>
<keyword evidence="6 8" id="KW-1133">Transmembrane helix</keyword>
<dbReference type="EMBL" id="EQ962653">
    <property type="protein sequence ID" value="EED21007.1"/>
    <property type="molecule type" value="Genomic_DNA"/>
</dbReference>
<feature type="transmembrane region" description="Helical" evidence="8">
    <location>
        <begin position="119"/>
        <end position="145"/>
    </location>
</feature>
<dbReference type="SUPFAM" id="SSF161111">
    <property type="entry name" value="Cation efflux protein transmembrane domain-like"/>
    <property type="match status" value="1"/>
</dbReference>
<dbReference type="OrthoDB" id="9944568at2759"/>
<dbReference type="InterPro" id="IPR027469">
    <property type="entry name" value="Cation_efflux_TMD_sf"/>
</dbReference>
<dbReference type="RefSeq" id="XP_002477970.1">
    <property type="nucleotide sequence ID" value="XM_002477925.1"/>
</dbReference>
<dbReference type="GO" id="GO:0016020">
    <property type="term" value="C:membrane"/>
    <property type="evidence" value="ECO:0007669"/>
    <property type="project" value="UniProtKB-SubCell"/>
</dbReference>
<dbReference type="GO" id="GO:0006882">
    <property type="term" value="P:intracellular zinc ion homeostasis"/>
    <property type="evidence" value="ECO:0007669"/>
    <property type="project" value="TreeGrafter"/>
</dbReference>
<feature type="transmembrane region" description="Helical" evidence="8">
    <location>
        <begin position="152"/>
        <end position="171"/>
    </location>
</feature>
<dbReference type="Pfam" id="PF01545">
    <property type="entry name" value="Cation_efflux"/>
    <property type="match status" value="1"/>
</dbReference>
<protein>
    <submittedName>
        <fullName evidence="11">Cation efflux protein/ zinc transporter, putative</fullName>
    </submittedName>
</protein>
<gene>
    <name evidence="11" type="ORF">TSTA_082400</name>
</gene>
<dbReference type="VEuPathDB" id="FungiDB:TSTA_082400"/>
<dbReference type="HOGENOM" id="CLU_013430_4_0_1"/>
<dbReference type="SUPFAM" id="SSF160240">
    <property type="entry name" value="Cation efflux protein cytoplasmic domain-like"/>
    <property type="match status" value="1"/>
</dbReference>
<evidence type="ECO:0000256" key="3">
    <source>
        <dbReference type="ARBA" id="ARBA00022448"/>
    </source>
</evidence>
<name>B8M165_TALSN</name>
<keyword evidence="12" id="KW-1185">Reference proteome</keyword>
<dbReference type="eggNOG" id="KOG1483">
    <property type="taxonomic scope" value="Eukaryota"/>
</dbReference>
<dbReference type="InterPro" id="IPR027470">
    <property type="entry name" value="Cation_efflux_CTD"/>
</dbReference>
<proteinExistence type="inferred from homology"/>
<evidence type="ECO:0000256" key="7">
    <source>
        <dbReference type="ARBA" id="ARBA00023136"/>
    </source>
</evidence>
<dbReference type="GeneID" id="8107698"/>
<dbReference type="PhylomeDB" id="B8M165"/>
<comment type="similarity">
    <text evidence="2">Belongs to the cation diffusion facilitator (CDF) transporter (TC 2.A.4) family. SLC30A subfamily.</text>
</comment>
<sequence length="348" mass="38075">MAIRLSKRIRLRLIILISTSFFVVEIAVGFYTHSLALIADAFHYLNDLIGFVIALVALELTESTQSPPTWLSFGWQRAQILGAFFNGVFLFALGVSTALQSIEKFIFMHNDITRPENILIVACIGLVLNICSVILIHGVLVAFLFPMGSTHFLLGQIMVTIIHILAMDGQIGDVKSSHDLNSLGVLIHLLGDALNNIGVMVSALVIWLTKHEGRFYADPAASMLIACMIMLTSAPLALSSGRILIQSLPTNVNCEDVNRILTSVPGVLAVHDLRLWRLNHHKNIASVHVLIDGQTSMRECSSIMKSIRQRLHALGVHSITIQPEVVRASYVVTGVAGDNEGVVPEYGK</sequence>
<feature type="transmembrane region" description="Helical" evidence="8">
    <location>
        <begin position="220"/>
        <end position="238"/>
    </location>
</feature>
<dbReference type="NCBIfam" id="TIGR01297">
    <property type="entry name" value="CDF"/>
    <property type="match status" value="1"/>
</dbReference>
<evidence type="ECO:0000256" key="6">
    <source>
        <dbReference type="ARBA" id="ARBA00022989"/>
    </source>
</evidence>
<dbReference type="GO" id="GO:0005385">
    <property type="term" value="F:zinc ion transmembrane transporter activity"/>
    <property type="evidence" value="ECO:0007669"/>
    <property type="project" value="TreeGrafter"/>
</dbReference>
<evidence type="ECO:0000256" key="2">
    <source>
        <dbReference type="ARBA" id="ARBA00008873"/>
    </source>
</evidence>
<feature type="transmembrane region" description="Helical" evidence="8">
    <location>
        <begin position="12"/>
        <end position="31"/>
    </location>
</feature>
<reference evidence="12" key="1">
    <citation type="journal article" date="2015" name="Genome Announc.">
        <title>Genome sequence of the AIDS-associated pathogen Penicillium marneffei (ATCC18224) and its near taxonomic relative Talaromyces stipitatus (ATCC10500).</title>
        <authorList>
            <person name="Nierman W.C."/>
            <person name="Fedorova-Abrams N.D."/>
            <person name="Andrianopoulos A."/>
        </authorList>
    </citation>
    <scope>NUCLEOTIDE SEQUENCE [LARGE SCALE GENOMIC DNA]</scope>
    <source>
        <strain evidence="12">ATCC 10500 / CBS 375.48 / QM 6759 / NRRL 1006</strain>
    </source>
</reference>
<dbReference type="PANTHER" id="PTHR45820:SF5">
    <property type="entry name" value="DIFFUSION FACILITATOR FAMILY METAL ION TRANSPORTER, PUTATIVE-RELATED"/>
    <property type="match status" value="1"/>
</dbReference>
<keyword evidence="5" id="KW-0862">Zinc</keyword>
<dbReference type="STRING" id="441959.B8M165"/>
<dbReference type="AlphaFoldDB" id="B8M165"/>